<keyword evidence="2" id="KW-0732">Signal</keyword>
<feature type="region of interest" description="Disordered" evidence="3">
    <location>
        <begin position="108"/>
        <end position="128"/>
    </location>
</feature>
<dbReference type="NCBIfam" id="TIGR01845">
    <property type="entry name" value="outer_NodT"/>
    <property type="match status" value="1"/>
</dbReference>
<dbReference type="Gene3D" id="1.20.1600.10">
    <property type="entry name" value="Outer membrane efflux proteins (OEP)"/>
    <property type="match status" value="1"/>
</dbReference>
<dbReference type="Gene3D" id="2.20.200.10">
    <property type="entry name" value="Outer membrane efflux proteins (OEP)"/>
    <property type="match status" value="1"/>
</dbReference>
<keyword evidence="2" id="KW-0812">Transmembrane</keyword>
<dbReference type="InterPro" id="IPR003423">
    <property type="entry name" value="OMP_efflux"/>
</dbReference>
<dbReference type="InterPro" id="IPR010131">
    <property type="entry name" value="MdtP/NodT-like"/>
</dbReference>
<proteinExistence type="inferred from homology"/>
<keyword evidence="2" id="KW-0472">Membrane</keyword>
<comment type="similarity">
    <text evidence="1 2">Belongs to the outer membrane factor (OMF) (TC 1.B.17) family.</text>
</comment>
<evidence type="ECO:0000256" key="2">
    <source>
        <dbReference type="RuleBase" id="RU362097"/>
    </source>
</evidence>
<dbReference type="SUPFAM" id="SSF56954">
    <property type="entry name" value="Outer membrane efflux proteins (OEP)"/>
    <property type="match status" value="1"/>
</dbReference>
<feature type="compositionally biased region" description="Basic and acidic residues" evidence="3">
    <location>
        <begin position="111"/>
        <end position="120"/>
    </location>
</feature>
<reference evidence="4 5" key="1">
    <citation type="submission" date="2020-07" db="EMBL/GenBank/DDBJ databases">
        <authorList>
            <person name="Sun Q."/>
        </authorList>
    </citation>
    <scope>NUCLEOTIDE SEQUENCE [LARGE SCALE GENOMIC DNA]</scope>
    <source>
        <strain evidence="4 5">CGMCC 1.13654</strain>
    </source>
</reference>
<keyword evidence="2" id="KW-0564">Palmitate</keyword>
<dbReference type="Proteomes" id="UP000570166">
    <property type="component" value="Unassembled WGS sequence"/>
</dbReference>
<dbReference type="EMBL" id="JACEIB010000027">
    <property type="protein sequence ID" value="MBA2936527.1"/>
    <property type="molecule type" value="Genomic_DNA"/>
</dbReference>
<evidence type="ECO:0000256" key="3">
    <source>
        <dbReference type="SAM" id="MobiDB-lite"/>
    </source>
</evidence>
<dbReference type="RefSeq" id="WP_160364367.1">
    <property type="nucleotide sequence ID" value="NZ_JACEIB010000027.1"/>
</dbReference>
<keyword evidence="2" id="KW-1134">Transmembrane beta strand</keyword>
<comment type="caution">
    <text evidence="4">The sequence shown here is derived from an EMBL/GenBank/DDBJ whole genome shotgun (WGS) entry which is preliminary data.</text>
</comment>
<gene>
    <name evidence="4" type="ORF">HZF05_20795</name>
</gene>
<dbReference type="GO" id="GO:0015562">
    <property type="term" value="F:efflux transmembrane transporter activity"/>
    <property type="evidence" value="ECO:0007669"/>
    <property type="project" value="InterPro"/>
</dbReference>
<sequence length="480" mass="50728">MAEARRLLALAGLTALTGCSFAPAYHPPATVAPVAYKEAGPWQPAAPTDLSAAGDWWTLYNDPTLNGLATRIGNDNPTLAGALGRYDEARAYLAEARSGLFPHIGVSTDITDNRQSDNRPLRGANQPDLYPADTVGGDIGYELDLWGRVRNSVAAGKAEAQASGDDLAELRLSLQAKLATSYFALRGYDRQIGLLEKTVDAFSKADAMTRRRFQGGIANGIATGQSGAELAEAQAQLEDVRNARALTEHAIASLVGTPASTFTIAPEPVDLAIPEVPVGLPSTLLQRRPDVAAAERRMYAANREIGVAKAAFFPSISLSGQGGFQNTGLPSLFTAPNIFWSVGPSAMLNLFDGGRRRAQVAVARASWAQATADYRGQVLKAFQDVEDGLSELHHLGAEGTAEDQAVQQAAQAERLTLNRYVKGAVNYLDVVTAQTTALRVRRQAIALDTQRLQASVALIQAVGGGWTASAPEPAPSASKG</sequence>
<dbReference type="PANTHER" id="PTHR30203">
    <property type="entry name" value="OUTER MEMBRANE CATION EFFLUX PROTEIN"/>
    <property type="match status" value="1"/>
</dbReference>
<dbReference type="PROSITE" id="PS51257">
    <property type="entry name" value="PROKAR_LIPOPROTEIN"/>
    <property type="match status" value="1"/>
</dbReference>
<dbReference type="PANTHER" id="PTHR30203:SF33">
    <property type="entry name" value="BLR4455 PROTEIN"/>
    <property type="match status" value="1"/>
</dbReference>
<name>A0A838LBX6_9SPHN</name>
<protein>
    <submittedName>
        <fullName evidence="4">Efflux transporter outer membrane subunit</fullName>
    </submittedName>
</protein>
<comment type="subcellular location">
    <subcellularLocation>
        <location evidence="2">Cell membrane</location>
        <topology evidence="2">Lipid-anchor</topology>
    </subcellularLocation>
</comment>
<keyword evidence="2" id="KW-0449">Lipoprotein</keyword>
<keyword evidence="5" id="KW-1185">Reference proteome</keyword>
<dbReference type="AlphaFoldDB" id="A0A838LBX6"/>
<accession>A0A838LBX6</accession>
<evidence type="ECO:0000313" key="4">
    <source>
        <dbReference type="EMBL" id="MBA2936527.1"/>
    </source>
</evidence>
<dbReference type="GO" id="GO:0005886">
    <property type="term" value="C:plasma membrane"/>
    <property type="evidence" value="ECO:0007669"/>
    <property type="project" value="UniProtKB-SubCell"/>
</dbReference>
<evidence type="ECO:0000313" key="5">
    <source>
        <dbReference type="Proteomes" id="UP000570166"/>
    </source>
</evidence>
<feature type="chain" id="PRO_5033095152" evidence="2">
    <location>
        <begin position="25"/>
        <end position="480"/>
    </location>
</feature>
<evidence type="ECO:0000256" key="1">
    <source>
        <dbReference type="ARBA" id="ARBA00007613"/>
    </source>
</evidence>
<organism evidence="4 5">
    <name type="scientific">Sphingomonas chungangi</name>
    <dbReference type="NCBI Taxonomy" id="2683589"/>
    <lineage>
        <taxon>Bacteria</taxon>
        <taxon>Pseudomonadati</taxon>
        <taxon>Pseudomonadota</taxon>
        <taxon>Alphaproteobacteria</taxon>
        <taxon>Sphingomonadales</taxon>
        <taxon>Sphingomonadaceae</taxon>
        <taxon>Sphingomonas</taxon>
    </lineage>
</organism>
<dbReference type="Pfam" id="PF02321">
    <property type="entry name" value="OEP"/>
    <property type="match status" value="2"/>
</dbReference>
<feature type="signal peptide" evidence="2">
    <location>
        <begin position="1"/>
        <end position="24"/>
    </location>
</feature>